<dbReference type="EMBL" id="NAJN01001025">
    <property type="protein sequence ID" value="TKA66398.1"/>
    <property type="molecule type" value="Genomic_DNA"/>
</dbReference>
<evidence type="ECO:0000259" key="4">
    <source>
        <dbReference type="PROSITE" id="PS50102"/>
    </source>
</evidence>
<evidence type="ECO:0000256" key="2">
    <source>
        <dbReference type="SAM" id="Coils"/>
    </source>
</evidence>
<dbReference type="SMART" id="SM00360">
    <property type="entry name" value="RRM"/>
    <property type="match status" value="1"/>
</dbReference>
<feature type="region of interest" description="Disordered" evidence="3">
    <location>
        <begin position="1056"/>
        <end position="1090"/>
    </location>
</feature>
<dbReference type="PROSITE" id="PS50102">
    <property type="entry name" value="RRM"/>
    <property type="match status" value="1"/>
</dbReference>
<feature type="region of interest" description="Disordered" evidence="3">
    <location>
        <begin position="1146"/>
        <end position="1176"/>
    </location>
</feature>
<accession>A0A4U0WUE6</accession>
<feature type="region of interest" description="Disordered" evidence="3">
    <location>
        <begin position="1210"/>
        <end position="1233"/>
    </location>
</feature>
<dbReference type="Gene3D" id="3.30.70.330">
    <property type="match status" value="1"/>
</dbReference>
<reference evidence="5 6" key="1">
    <citation type="submission" date="2017-03" db="EMBL/GenBank/DDBJ databases">
        <title>Genomes of endolithic fungi from Antarctica.</title>
        <authorList>
            <person name="Coleine C."/>
            <person name="Masonjones S."/>
            <person name="Stajich J.E."/>
        </authorList>
    </citation>
    <scope>NUCLEOTIDE SEQUENCE [LARGE SCALE GENOMIC DNA]</scope>
    <source>
        <strain evidence="5 6">CCFEE 5187</strain>
    </source>
</reference>
<keyword evidence="2" id="KW-0175">Coiled coil</keyword>
<feature type="compositionally biased region" description="Polar residues" evidence="3">
    <location>
        <begin position="994"/>
        <end position="1006"/>
    </location>
</feature>
<feature type="domain" description="RRM" evidence="4">
    <location>
        <begin position="587"/>
        <end position="659"/>
    </location>
</feature>
<protein>
    <recommendedName>
        <fullName evidence="4">RRM domain-containing protein</fullName>
    </recommendedName>
</protein>
<feature type="compositionally biased region" description="Basic and acidic residues" evidence="3">
    <location>
        <begin position="1069"/>
        <end position="1082"/>
    </location>
</feature>
<feature type="coiled-coil region" evidence="2">
    <location>
        <begin position="1239"/>
        <end position="1275"/>
    </location>
</feature>
<feature type="compositionally biased region" description="Basic and acidic residues" evidence="3">
    <location>
        <begin position="1007"/>
        <end position="1016"/>
    </location>
</feature>
<evidence type="ECO:0000256" key="1">
    <source>
        <dbReference type="PROSITE-ProRule" id="PRU00176"/>
    </source>
</evidence>
<feature type="region of interest" description="Disordered" evidence="3">
    <location>
        <begin position="197"/>
        <end position="223"/>
    </location>
</feature>
<feature type="region of interest" description="Disordered" evidence="3">
    <location>
        <begin position="986"/>
        <end position="1022"/>
    </location>
</feature>
<evidence type="ECO:0000313" key="6">
    <source>
        <dbReference type="Proteomes" id="UP000308768"/>
    </source>
</evidence>
<feature type="compositionally biased region" description="Basic and acidic residues" evidence="3">
    <location>
        <begin position="201"/>
        <end position="215"/>
    </location>
</feature>
<dbReference type="InterPro" id="IPR012677">
    <property type="entry name" value="Nucleotide-bd_a/b_plait_sf"/>
</dbReference>
<dbReference type="CDD" id="cd00590">
    <property type="entry name" value="RRM_SF"/>
    <property type="match status" value="1"/>
</dbReference>
<keyword evidence="1" id="KW-0694">RNA-binding</keyword>
<name>A0A4U0WUE6_9PEZI</name>
<gene>
    <name evidence="5" type="ORF">B0A49_08907</name>
</gene>
<feature type="compositionally biased region" description="Basic residues" evidence="3">
    <location>
        <begin position="924"/>
        <end position="938"/>
    </location>
</feature>
<evidence type="ECO:0000313" key="5">
    <source>
        <dbReference type="EMBL" id="TKA66398.1"/>
    </source>
</evidence>
<feature type="region of interest" description="Disordered" evidence="3">
    <location>
        <begin position="1423"/>
        <end position="1473"/>
    </location>
</feature>
<evidence type="ECO:0000256" key="3">
    <source>
        <dbReference type="SAM" id="MobiDB-lite"/>
    </source>
</evidence>
<proteinExistence type="predicted"/>
<sequence length="1502" mass="165677">MALAVLPRKAIFSTELYSFAPRHPPGDSQPQIARSNPSRDAYYFAQGLRQRYPEQCENVLPELSVESFKLCVYGYFNAWDIDLHGPEFLWNVIYRLARDNGNRVVDFTTDWYEEHKIQVDSIRGPEEVETVQSQDVDLFFGQDVVSTHGELFLKHVLNHFAFVFKEQQKTAVIQKENSPKIVRSAAVIPYMDDLTVQKHRNPGDARTRDEDDVRKSQTSKGQFVPTTRVARRNSMAPYMEVLIKNNPRSMLRKTFSVGPERTYPESTPPLAACPHDDSQPHSDHMNVWPGSSRGCEAQTLEKPTVQGSATVPVTPVLAQFPQDILEQAYDVTNVMQPHRFQKALSHHQQETLDGPVLRFVPDPHLPSLDMSPTATIWMNQQMTERGSRLSSKGWSDLMNPPLRLYQGGETRNFLVHSHYMNNPTFSTNQVPIAYTSGQDNWGNKFESKSQSKAAGGSLRGYGGFGKDRGRDSSSSYGDLYDPDRSRRVCNEPATNRGGRGRGRSGYQSVNYDGRHGISSNHKENFQPRNTSRTIEQFPAFDPSFHGDAAMRADVKPAPGDGRRDIPPFDPLYDCSPYHIGERRTDVTTLHVSNFGPDISSDDLRRVFLRSVSTVTFTAQPLATAAGHLYTFATFENHVEARAALKLNGFRLGDQALRVQPVFISNRHVQGLYGSTPPQTPGLESGTYGSHAVSRQQLQNLPAHVANAPKPRTPRRNKKLSHSKAQSTPQKPGATTTRSNRREDGRSTESNATNLFYNKDDASPSLPLTSQAKFHAAEGETLSMDFLDAGHPVDVDATSEASSATVQAAKPSGEAISPETLQDEEIAIAEQRLDLSSPLSEQWSEVRSDGASTSAQPAWSDLPDATAQLPPEEQSFIAALFGATTNAPWVSARSTPFMKTSGPAKVTKKPGPKLTEPMFPLAKQLKKNNKKSKSQKGKAKLQDVANGAAQSSTGSTSTMKTPLEDTRQTATVFDTIAPESLVNEDPMETVKNDSKGSSASHIVTATPKSDHRKDSKIGPRPSLVQRAPSIGQYVGKIAASLQGILRPAPTDERIHRSMEDSPTTLMSESDSDHTVGRLEEAHTPSRNSTGSNMVFHDAKEMQDATSPQIVFETKTNSPVIMTPAGSPDENRVHQPGVTSAVIVAIPPRNKKKKNKKKRAASKAIKSPVPEDGSEGLNDEERGIVRCIKRLQEHVTDSRSGTGGAHLQIIQFNSEPTPKAREPSSTSSYDMYSRELDDEVNADNDDRVREMKSKMERLQLQERQAKTRAEARRLEELFASGQVALKDAVVQAQAVHDERGVSESINSANDEIRRASTIQSIMDMGSNEQGNVHAEMILNPETLQGSTSEELLTPPYHMTSPRRQAMHHFLSPEQINEVNDIYQTAEHRKYREGSNAAQYAGRNNWLARNNAEQTAEELDWYHDRETSQQHDLGSAARVQNREAGKPVSWAPAAAAPNAGESDVADTASVVEESEVKGVKEEVMGLGIADVVGGTGKTGEKRKGG</sequence>
<feature type="compositionally biased region" description="Basic residues" evidence="3">
    <location>
        <begin position="1147"/>
        <end position="1159"/>
    </location>
</feature>
<dbReference type="Proteomes" id="UP000308768">
    <property type="component" value="Unassembled WGS sequence"/>
</dbReference>
<dbReference type="InterPro" id="IPR000504">
    <property type="entry name" value="RRM_dom"/>
</dbReference>
<dbReference type="STRING" id="331657.A0A4U0WUE6"/>
<feature type="compositionally biased region" description="Polar residues" evidence="3">
    <location>
        <begin position="722"/>
        <end position="737"/>
    </location>
</feature>
<dbReference type="GO" id="GO:0003723">
    <property type="term" value="F:RNA binding"/>
    <property type="evidence" value="ECO:0007669"/>
    <property type="project" value="UniProtKB-UniRule"/>
</dbReference>
<feature type="region of interest" description="Disordered" evidence="3">
    <location>
        <begin position="699"/>
        <end position="764"/>
    </location>
</feature>
<keyword evidence="6" id="KW-1185">Reference proteome</keyword>
<dbReference type="Pfam" id="PF00076">
    <property type="entry name" value="RRM_1"/>
    <property type="match status" value="1"/>
</dbReference>
<dbReference type="InterPro" id="IPR035979">
    <property type="entry name" value="RBD_domain_sf"/>
</dbReference>
<comment type="caution">
    <text evidence="5">The sequence shown here is derived from an EMBL/GenBank/DDBJ whole genome shotgun (WGS) entry which is preliminary data.</text>
</comment>
<dbReference type="SUPFAM" id="SSF54928">
    <property type="entry name" value="RNA-binding domain, RBD"/>
    <property type="match status" value="1"/>
</dbReference>
<organism evidence="5 6">
    <name type="scientific">Cryomyces minteri</name>
    <dbReference type="NCBI Taxonomy" id="331657"/>
    <lineage>
        <taxon>Eukaryota</taxon>
        <taxon>Fungi</taxon>
        <taxon>Dikarya</taxon>
        <taxon>Ascomycota</taxon>
        <taxon>Pezizomycotina</taxon>
        <taxon>Dothideomycetes</taxon>
        <taxon>Dothideomycetes incertae sedis</taxon>
        <taxon>Cryomyces</taxon>
    </lineage>
</organism>
<feature type="region of interest" description="Disordered" evidence="3">
    <location>
        <begin position="924"/>
        <end position="962"/>
    </location>
</feature>
<dbReference type="OrthoDB" id="3941926at2759"/>
<feature type="compositionally biased region" description="Basic residues" evidence="3">
    <location>
        <begin position="711"/>
        <end position="721"/>
    </location>
</feature>
<feature type="compositionally biased region" description="Basic and acidic residues" evidence="3">
    <location>
        <begin position="512"/>
        <end position="525"/>
    </location>
</feature>
<feature type="region of interest" description="Disordered" evidence="3">
    <location>
        <begin position="443"/>
        <end position="529"/>
    </location>
</feature>